<evidence type="ECO:0000313" key="2">
    <source>
        <dbReference type="Proteomes" id="UP001500194"/>
    </source>
</evidence>
<evidence type="ECO:0000313" key="1">
    <source>
        <dbReference type="EMBL" id="GAA0646137.1"/>
    </source>
</evidence>
<sequence>MTETLNADLYRRAVELLKPGDIELHGAVVHTSLDGEEESMMHQLTLDAGDVISAHVTDEDTYVYSGNDSDEFGVNQHHGRTIDGDEFVWECQQLMREGTYDVVLYWEATDDHDAILDDLRGVANADEVVGVTEEEYFAEP</sequence>
<name>A0AAV3SXP1_9EURY</name>
<gene>
    <name evidence="1" type="ORF">GCM10009019_05560</name>
</gene>
<protein>
    <submittedName>
        <fullName evidence="1">DUF5778 family protein</fullName>
    </submittedName>
</protein>
<dbReference type="GeneID" id="68572327"/>
<reference evidence="1 2" key="1">
    <citation type="journal article" date="2019" name="Int. J. Syst. Evol. Microbiol.">
        <title>The Global Catalogue of Microorganisms (GCM) 10K type strain sequencing project: providing services to taxonomists for standard genome sequencing and annotation.</title>
        <authorList>
            <consortium name="The Broad Institute Genomics Platform"/>
            <consortium name="The Broad Institute Genome Sequencing Center for Infectious Disease"/>
            <person name="Wu L."/>
            <person name="Ma J."/>
        </authorList>
    </citation>
    <scope>NUCLEOTIDE SEQUENCE [LARGE SCALE GENOMIC DNA]</scope>
    <source>
        <strain evidence="1 2">JCM 16327</strain>
    </source>
</reference>
<accession>A0AAV3SXP1</accession>
<organism evidence="1 2">
    <name type="scientific">Salarchaeum japonicum</name>
    <dbReference type="NCBI Taxonomy" id="555573"/>
    <lineage>
        <taxon>Archaea</taxon>
        <taxon>Methanobacteriati</taxon>
        <taxon>Methanobacteriota</taxon>
        <taxon>Stenosarchaea group</taxon>
        <taxon>Halobacteria</taxon>
        <taxon>Halobacteriales</taxon>
        <taxon>Halobacteriaceae</taxon>
    </lineage>
</organism>
<dbReference type="EMBL" id="BAAADU010000002">
    <property type="protein sequence ID" value="GAA0646137.1"/>
    <property type="molecule type" value="Genomic_DNA"/>
</dbReference>
<dbReference type="RefSeq" id="WP_227261732.1">
    <property type="nucleotide sequence ID" value="NZ_BAAADU010000002.1"/>
</dbReference>
<proteinExistence type="predicted"/>
<keyword evidence="2" id="KW-1185">Reference proteome</keyword>
<comment type="caution">
    <text evidence="1">The sequence shown here is derived from an EMBL/GenBank/DDBJ whole genome shotgun (WGS) entry which is preliminary data.</text>
</comment>
<dbReference type="InterPro" id="IPR043927">
    <property type="entry name" value="DUF5778"/>
</dbReference>
<dbReference type="Proteomes" id="UP001500194">
    <property type="component" value="Unassembled WGS sequence"/>
</dbReference>
<dbReference type="AlphaFoldDB" id="A0AAV3SXP1"/>
<dbReference type="Pfam" id="PF19090">
    <property type="entry name" value="DUF5778"/>
    <property type="match status" value="1"/>
</dbReference>